<dbReference type="Proteomes" id="UP001178507">
    <property type="component" value="Unassembled WGS sequence"/>
</dbReference>
<organism evidence="1 2">
    <name type="scientific">Effrenium voratum</name>
    <dbReference type="NCBI Taxonomy" id="2562239"/>
    <lineage>
        <taxon>Eukaryota</taxon>
        <taxon>Sar</taxon>
        <taxon>Alveolata</taxon>
        <taxon>Dinophyceae</taxon>
        <taxon>Suessiales</taxon>
        <taxon>Symbiodiniaceae</taxon>
        <taxon>Effrenium</taxon>
    </lineage>
</organism>
<evidence type="ECO:0000313" key="2">
    <source>
        <dbReference type="Proteomes" id="UP001178507"/>
    </source>
</evidence>
<proteinExistence type="predicted"/>
<comment type="caution">
    <text evidence="1">The sequence shown here is derived from an EMBL/GenBank/DDBJ whole genome shotgun (WGS) entry which is preliminary data.</text>
</comment>
<gene>
    <name evidence="1" type="ORF">EVOR1521_LOCUS18996</name>
</gene>
<accession>A0AA36N9L2</accession>
<dbReference type="AlphaFoldDB" id="A0AA36N9L2"/>
<evidence type="ECO:0000313" key="1">
    <source>
        <dbReference type="EMBL" id="CAJ1394313.1"/>
    </source>
</evidence>
<name>A0AA36N9L2_9DINO</name>
<sequence length="313" mass="34190">MSASPTEKFIKRVSIRTVLVGGLRFVVGWQHHLGKDLRYGSRCAEWWLLADAKLKEKAAAANMEVFWIAEKESRRWAADLTGTFQQTDILCRKENLDEVLIKAVNKHDFAILLCDPFLPECPVIALNEAAQKLTGWGPVGNEVTRADAKLMAGADALHRGAQYLTYGRYSPGEEEERIAVRTACANGRPTAASFRPMYSLPGECSMWLQGVSLAQGVNKGPLSGGGNVWYLVGLLSSEPKERWAEAAPTSASMAAVKVSFQEILDTAETALPCQTVPCVEMEAPTAGHPYGGDIRLVKETLWHMSAAPEPESS</sequence>
<dbReference type="EMBL" id="CAUJNA010002794">
    <property type="protein sequence ID" value="CAJ1394313.1"/>
    <property type="molecule type" value="Genomic_DNA"/>
</dbReference>
<keyword evidence="2" id="KW-1185">Reference proteome</keyword>
<reference evidence="1" key="1">
    <citation type="submission" date="2023-08" db="EMBL/GenBank/DDBJ databases">
        <authorList>
            <person name="Chen Y."/>
            <person name="Shah S."/>
            <person name="Dougan E. K."/>
            <person name="Thang M."/>
            <person name="Chan C."/>
        </authorList>
    </citation>
    <scope>NUCLEOTIDE SEQUENCE</scope>
</reference>
<protein>
    <submittedName>
        <fullName evidence="1">Uncharacterized protein</fullName>
    </submittedName>
</protein>